<dbReference type="RefSeq" id="WP_062032167.1">
    <property type="nucleotide sequence ID" value="NZ_BEWL01000006.1"/>
</dbReference>
<evidence type="ECO:0000313" key="1">
    <source>
        <dbReference type="EMBL" id="KXV37111.1"/>
    </source>
</evidence>
<proteinExistence type="predicted"/>
<dbReference type="AlphaFoldDB" id="A0AAW3QVR7"/>
<name>A0AAW3QVR7_9PROT</name>
<comment type="caution">
    <text evidence="1">The sequence shown here is derived from an EMBL/GenBank/DDBJ whole genome shotgun (WGS) entry which is preliminary data.</text>
</comment>
<evidence type="ECO:0008006" key="3">
    <source>
        <dbReference type="Google" id="ProtNLM"/>
    </source>
</evidence>
<dbReference type="EMBL" id="LHZN01000142">
    <property type="protein sequence ID" value="KXV37111.1"/>
    <property type="molecule type" value="Genomic_DNA"/>
</dbReference>
<reference evidence="1 2" key="1">
    <citation type="submission" date="2015-06" db="EMBL/GenBank/DDBJ databases">
        <title>Improved classification and identification of acetic acid bacteria using matrix-assisted laser desorption/ionization time-of-flight mass spectrometry; Gluconobacter nephelii and Gluconobacter uchimurae are later heterotypic synonyms of Gluconobacter japonicus and Gluconobacter oxydans, respectively.</title>
        <authorList>
            <person name="Li L."/>
            <person name="Cleenwerck I."/>
            <person name="De Vuyst L."/>
            <person name="Vandamme P."/>
        </authorList>
    </citation>
    <scope>NUCLEOTIDE SEQUENCE [LARGE SCALE GENOMIC DNA]</scope>
    <source>
        <strain evidence="1 2">LMG 1356</strain>
    </source>
</reference>
<protein>
    <recommendedName>
        <fullName evidence="3">DUF4268 domain-containing protein</fullName>
    </recommendedName>
</protein>
<dbReference type="Proteomes" id="UP000075682">
    <property type="component" value="Unassembled WGS sequence"/>
</dbReference>
<gene>
    <name evidence="1" type="ORF">AD941_12725</name>
</gene>
<organism evidence="1 2">
    <name type="scientific">Gluconobacter albidus</name>
    <dbReference type="NCBI Taxonomy" id="318683"/>
    <lineage>
        <taxon>Bacteria</taxon>
        <taxon>Pseudomonadati</taxon>
        <taxon>Pseudomonadota</taxon>
        <taxon>Alphaproteobacteria</taxon>
        <taxon>Acetobacterales</taxon>
        <taxon>Acetobacteraceae</taxon>
        <taxon>Gluconobacter</taxon>
    </lineage>
</organism>
<accession>A0AAW3QVR7</accession>
<sequence>MFSEFDFSCTEIRDVFPRLSNLGTSSLGEDSDMCGDTLDEAIRDGPRGRNLQFNLEAIQELQKLLGFTNKEIDRITQTWVLLSVDPKADVEEPPNWGRYSTYRAFWEAVLRAFVTHVEVQKHMDA</sequence>
<evidence type="ECO:0000313" key="2">
    <source>
        <dbReference type="Proteomes" id="UP000075682"/>
    </source>
</evidence>